<dbReference type="FunFam" id="1.25.40.10:FF:000922">
    <property type="entry name" value="Pentatricopeptide repeat-containing protein"/>
    <property type="match status" value="1"/>
</dbReference>
<feature type="repeat" description="PPR" evidence="2">
    <location>
        <begin position="182"/>
        <end position="216"/>
    </location>
</feature>
<protein>
    <recommendedName>
        <fullName evidence="6">Pentatricopeptide repeat-containing protein</fullName>
    </recommendedName>
</protein>
<accession>A0A8T2ZBT7</accession>
<feature type="compositionally biased region" description="Pro residues" evidence="3">
    <location>
        <begin position="89"/>
        <end position="99"/>
    </location>
</feature>
<feature type="repeat" description="PPR" evidence="2">
    <location>
        <begin position="507"/>
        <end position="541"/>
    </location>
</feature>
<keyword evidence="5" id="KW-1185">Reference proteome</keyword>
<reference evidence="4" key="1">
    <citation type="journal article" date="2021" name="J. Hered.">
        <title>Genome Assembly of Salicaceae Populus deltoides (Eastern Cottonwood) I-69 Based on Nanopore Sequencing and Hi-C Technologies.</title>
        <authorList>
            <person name="Bai S."/>
            <person name="Wu H."/>
            <person name="Zhang J."/>
            <person name="Pan Z."/>
            <person name="Zhao W."/>
            <person name="Li Z."/>
            <person name="Tong C."/>
        </authorList>
    </citation>
    <scope>NUCLEOTIDE SEQUENCE</scope>
    <source>
        <tissue evidence="4">Leaf</tissue>
    </source>
</reference>
<dbReference type="Proteomes" id="UP000807159">
    <property type="component" value="Chromosome 3"/>
</dbReference>
<feature type="region of interest" description="Disordered" evidence="3">
    <location>
        <begin position="79"/>
        <end position="106"/>
    </location>
</feature>
<evidence type="ECO:0000256" key="2">
    <source>
        <dbReference type="PROSITE-ProRule" id="PRU00708"/>
    </source>
</evidence>
<gene>
    <name evidence="4" type="ORF">H0E87_007604</name>
</gene>
<feature type="repeat" description="PPR" evidence="2">
    <location>
        <begin position="402"/>
        <end position="436"/>
    </location>
</feature>
<dbReference type="PANTHER" id="PTHR47937:SF2">
    <property type="entry name" value="PENTATRICOPEPTIDE (PPR) REPEAT-CONTAINING PROTEIN, PF01535'-RELATED"/>
    <property type="match status" value="1"/>
</dbReference>
<dbReference type="InterPro" id="IPR011990">
    <property type="entry name" value="TPR-like_helical_dom_sf"/>
</dbReference>
<evidence type="ECO:0000256" key="3">
    <source>
        <dbReference type="SAM" id="MobiDB-lite"/>
    </source>
</evidence>
<dbReference type="AlphaFoldDB" id="A0A8T2ZBT7"/>
<dbReference type="Pfam" id="PF01535">
    <property type="entry name" value="PPR"/>
    <property type="match status" value="3"/>
</dbReference>
<feature type="repeat" description="PPR" evidence="2">
    <location>
        <begin position="323"/>
        <end position="357"/>
    </location>
</feature>
<evidence type="ECO:0000313" key="4">
    <source>
        <dbReference type="EMBL" id="KAH8514819.1"/>
    </source>
</evidence>
<dbReference type="InterPro" id="IPR002885">
    <property type="entry name" value="PPR_rpt"/>
</dbReference>
<comment type="caution">
    <text evidence="4">The sequence shown here is derived from an EMBL/GenBank/DDBJ whole genome shotgun (WGS) entry which is preliminary data.</text>
</comment>
<proteinExistence type="predicted"/>
<feature type="repeat" description="PPR" evidence="2">
    <location>
        <begin position="437"/>
        <end position="471"/>
    </location>
</feature>
<dbReference type="NCBIfam" id="TIGR00756">
    <property type="entry name" value="PPR"/>
    <property type="match status" value="7"/>
</dbReference>
<feature type="region of interest" description="Disordered" evidence="3">
    <location>
        <begin position="579"/>
        <end position="609"/>
    </location>
</feature>
<keyword evidence="1" id="KW-0677">Repeat</keyword>
<dbReference type="Pfam" id="PF13041">
    <property type="entry name" value="PPR_2"/>
    <property type="match status" value="2"/>
</dbReference>
<feature type="repeat" description="PPR" evidence="2">
    <location>
        <begin position="146"/>
        <end position="181"/>
    </location>
</feature>
<feature type="repeat" description="PPR" evidence="2">
    <location>
        <begin position="218"/>
        <end position="252"/>
    </location>
</feature>
<dbReference type="InterPro" id="IPR052308">
    <property type="entry name" value="PPR_domain-containing"/>
</dbReference>
<evidence type="ECO:0008006" key="6">
    <source>
        <dbReference type="Google" id="ProtNLM"/>
    </source>
</evidence>
<dbReference type="GO" id="GO:0009793">
    <property type="term" value="P:embryo development ending in seed dormancy"/>
    <property type="evidence" value="ECO:0007669"/>
    <property type="project" value="UniProtKB-ARBA"/>
</dbReference>
<evidence type="ECO:0000313" key="5">
    <source>
        <dbReference type="Proteomes" id="UP000807159"/>
    </source>
</evidence>
<name>A0A8T2ZBT7_POPDE</name>
<dbReference type="EMBL" id="JACEGQ020000003">
    <property type="protein sequence ID" value="KAH8514819.1"/>
    <property type="molecule type" value="Genomic_DNA"/>
</dbReference>
<evidence type="ECO:0000256" key="1">
    <source>
        <dbReference type="ARBA" id="ARBA00022737"/>
    </source>
</evidence>
<organism evidence="4 5">
    <name type="scientific">Populus deltoides</name>
    <name type="common">Eastern poplar</name>
    <name type="synonym">Eastern cottonwood</name>
    <dbReference type="NCBI Taxonomy" id="3696"/>
    <lineage>
        <taxon>Eukaryota</taxon>
        <taxon>Viridiplantae</taxon>
        <taxon>Streptophyta</taxon>
        <taxon>Embryophyta</taxon>
        <taxon>Tracheophyta</taxon>
        <taxon>Spermatophyta</taxon>
        <taxon>Magnoliopsida</taxon>
        <taxon>eudicotyledons</taxon>
        <taxon>Gunneridae</taxon>
        <taxon>Pentapetalae</taxon>
        <taxon>rosids</taxon>
        <taxon>fabids</taxon>
        <taxon>Malpighiales</taxon>
        <taxon>Salicaceae</taxon>
        <taxon>Saliceae</taxon>
        <taxon>Populus</taxon>
    </lineage>
</organism>
<dbReference type="SUPFAM" id="SSF48452">
    <property type="entry name" value="TPR-like"/>
    <property type="match status" value="1"/>
</dbReference>
<dbReference type="PANTHER" id="PTHR47937">
    <property type="entry name" value="PLASTID TRANSCRIPTIONALLY ACTIVE CHROMOSOME 2-LIKE PROTEIN"/>
    <property type="match status" value="1"/>
</dbReference>
<feature type="region of interest" description="Disordered" evidence="3">
    <location>
        <begin position="627"/>
        <end position="649"/>
    </location>
</feature>
<feature type="repeat" description="PPR" evidence="2">
    <location>
        <begin position="253"/>
        <end position="283"/>
    </location>
</feature>
<sequence>MSLYLLLLLRRSSATLTINNHPLIRALHHLSLSPLVHTPKLSPPISTSPLLPPSRTFAFSSAEEAAADRRKRRRRLRIDPPFQAMQSNPPLPPPDPNAPRLPDSTNALTGHRLNLHNRVQSLIRAYDLDTASLVARNSVYSRTRPTVFTCNAIIAAMYRAKRYDDAVSLFKFFFEKHNIVPNVVSYNNLINAHCDEGKVDSGLEIYRRIIETALFSPSSVTYRHLTKGLIAAGRIEDAVALLREMLAKGHGADSLVYNNVIKGFLELGNLEKANEFFDELKERCLVYDGVINATFMDWWFKQGKDKEAMGSYKSWQDKNFKVVPATCNTILEVLVRYGKKEAACALFEHMLDNHTPPTQQAVNSDTFNIMVNECFKEAGFEEAIHTFKKAGTKSGSKPFQMDVAGYNNIIARFCENGMMEHAEEFFAALLAKCLTPDVVTFRTLIDAYLKREEIDDVLRTLNKMADAGLRVVASFGTRVFGELIKNGKEVESAEILTKMGNKDPKPDSSIYDVVVRGLCSAGELDASKDMLDQMIKYGVGIPLALKEFLIEVFGNAGRASEIKSVLDESKWINISRPAYARQPRSQHETAQMASGQPLGPSPMMGRSVSSEPQIARPQSFGVHPMSRQTELGSPQMTGQLSLGSHNKQQPSEFLNMDQQHPLRPYQGSGYPIEALNVILL</sequence>
<dbReference type="Pfam" id="PF13812">
    <property type="entry name" value="PPR_3"/>
    <property type="match status" value="1"/>
</dbReference>
<dbReference type="Gene3D" id="1.25.40.10">
    <property type="entry name" value="Tetratricopeptide repeat domain"/>
    <property type="match status" value="3"/>
</dbReference>
<dbReference type="PROSITE" id="PS51375">
    <property type="entry name" value="PPR"/>
    <property type="match status" value="8"/>
</dbReference>